<dbReference type="Pfam" id="PF06428">
    <property type="entry name" value="Sec2p"/>
    <property type="match status" value="1"/>
</dbReference>
<reference evidence="6" key="1">
    <citation type="submission" date="2025-08" db="UniProtKB">
        <authorList>
            <consortium name="Ensembl"/>
        </authorList>
    </citation>
    <scope>IDENTIFICATION</scope>
</reference>
<evidence type="ECO:0000313" key="6">
    <source>
        <dbReference type="Ensembl" id="ENSCCRP00015037151.1"/>
    </source>
</evidence>
<sequence>MKIFGAMASEPLEGFHEVNLASPTTPDLHGVIDPSPPKHNAPPSTLYRTHSLTSGQNAPNALRADQLPTQPVYSAPRHLGTEDTLNGSANDPASAVDVVDGNVPSADGEDVLGLSTDSLSRLRSPSVMEVREKGYEKLKEELAKAQRELKLKDEECERLSKVRDQLGQELEELTASLFEEAHKMVHEANLKQATAEKQLKEALGKIDVLQAEVAALKTLVLSTSPTSPCKEMPPGPKAPFKKGHARNKSTSSAMLGSHQEVAVTQPIVDSLLFTEFKVWKEEPTLERSCSFLERIYREDIYPCLTFSKSELGSAILEAVEQNTLSVEPVGFQPLPVVKASAVECGGPKMVQTLVKCALCGQTKTCKHRIKFGDSSNYYYVSPFCRYRITSVCNFFTYIRYILQGLVKQQDEQMFWEVMQLRKEMSNTKLGYYKDEL</sequence>
<dbReference type="GO" id="GO:0005085">
    <property type="term" value="F:guanyl-nucleotide exchange factor activity"/>
    <property type="evidence" value="ECO:0007669"/>
    <property type="project" value="InterPro"/>
</dbReference>
<keyword evidence="1 3" id="KW-0175">Coiled coil</keyword>
<feature type="domain" description="GDP/GTP exchange factor Sec2 N-terminal" evidence="5">
    <location>
        <begin position="133"/>
        <end position="217"/>
    </location>
</feature>
<evidence type="ECO:0000256" key="4">
    <source>
        <dbReference type="SAM" id="MobiDB-lite"/>
    </source>
</evidence>
<evidence type="ECO:0000256" key="1">
    <source>
        <dbReference type="ARBA" id="ARBA00023054"/>
    </source>
</evidence>
<dbReference type="SUPFAM" id="SSF144284">
    <property type="entry name" value="Sec2 N-terminal region"/>
    <property type="match status" value="1"/>
</dbReference>
<dbReference type="Proteomes" id="UP000694700">
    <property type="component" value="Unplaced"/>
</dbReference>
<dbReference type="PANTHER" id="PTHR14430:SF2">
    <property type="entry name" value="RAB-3A-INTERACTING PROTEIN"/>
    <property type="match status" value="1"/>
</dbReference>
<evidence type="ECO:0000313" key="7">
    <source>
        <dbReference type="Proteomes" id="UP000694700"/>
    </source>
</evidence>
<dbReference type="AlphaFoldDB" id="A0A8C1YX70"/>
<feature type="coiled-coil region" evidence="3">
    <location>
        <begin position="128"/>
        <end position="219"/>
    </location>
</feature>
<dbReference type="Ensembl" id="ENSCCRT00015038437.1">
    <property type="protein sequence ID" value="ENSCCRP00015037151.1"/>
    <property type="gene ID" value="ENSCCRG00015015216.1"/>
</dbReference>
<dbReference type="GO" id="GO:0070319">
    <property type="term" value="C:Golgi to plasma membrane transport vesicle"/>
    <property type="evidence" value="ECO:0007669"/>
    <property type="project" value="TreeGrafter"/>
</dbReference>
<dbReference type="InterPro" id="IPR009449">
    <property type="entry name" value="Sec2_N"/>
</dbReference>
<name>A0A8C1YX70_CYPCA</name>
<feature type="region of interest" description="Disordered" evidence="4">
    <location>
        <begin position="225"/>
        <end position="248"/>
    </location>
</feature>
<dbReference type="Pfam" id="PF25555">
    <property type="entry name" value="RAB3A-like_C"/>
    <property type="match status" value="1"/>
</dbReference>
<proteinExistence type="inferred from homology"/>
<evidence type="ECO:0000256" key="2">
    <source>
        <dbReference type="ARBA" id="ARBA00025794"/>
    </source>
</evidence>
<dbReference type="GO" id="GO:0006887">
    <property type="term" value="P:exocytosis"/>
    <property type="evidence" value="ECO:0007669"/>
    <property type="project" value="TreeGrafter"/>
</dbReference>
<evidence type="ECO:0000256" key="3">
    <source>
        <dbReference type="SAM" id="Coils"/>
    </source>
</evidence>
<accession>A0A8C1YX70</accession>
<dbReference type="Gene3D" id="1.20.5.4880">
    <property type="match status" value="1"/>
</dbReference>
<evidence type="ECO:0000259" key="5">
    <source>
        <dbReference type="Pfam" id="PF06428"/>
    </source>
</evidence>
<protein>
    <submittedName>
        <fullName evidence="6">RAB3A interacting protein (rabin3)</fullName>
    </submittedName>
</protein>
<dbReference type="PANTHER" id="PTHR14430">
    <property type="entry name" value="RABIN3-RELATED"/>
    <property type="match status" value="1"/>
</dbReference>
<comment type="similarity">
    <text evidence="2">Belongs to the SEC2 family.</text>
</comment>
<dbReference type="InterPro" id="IPR040351">
    <property type="entry name" value="RAB3IL/RAB3IP/Sec2"/>
</dbReference>
<organism evidence="6 7">
    <name type="scientific">Cyprinus carpio</name>
    <name type="common">Common carp</name>
    <dbReference type="NCBI Taxonomy" id="7962"/>
    <lineage>
        <taxon>Eukaryota</taxon>
        <taxon>Metazoa</taxon>
        <taxon>Chordata</taxon>
        <taxon>Craniata</taxon>
        <taxon>Vertebrata</taxon>
        <taxon>Euteleostomi</taxon>
        <taxon>Actinopterygii</taxon>
        <taxon>Neopterygii</taxon>
        <taxon>Teleostei</taxon>
        <taxon>Ostariophysi</taxon>
        <taxon>Cypriniformes</taxon>
        <taxon>Cyprinidae</taxon>
        <taxon>Cyprininae</taxon>
        <taxon>Cyprinus</taxon>
    </lineage>
</organism>